<evidence type="ECO:0000313" key="3">
    <source>
        <dbReference type="EMBL" id="KAF2172855.1"/>
    </source>
</evidence>
<evidence type="ECO:0000256" key="1">
    <source>
        <dbReference type="SAM" id="MobiDB-lite"/>
    </source>
</evidence>
<keyword evidence="2" id="KW-1133">Transmembrane helix</keyword>
<feature type="compositionally biased region" description="Basic residues" evidence="1">
    <location>
        <begin position="799"/>
        <end position="813"/>
    </location>
</feature>
<protein>
    <recommendedName>
        <fullName evidence="5">Glycoprotease family protein</fullName>
    </recommendedName>
</protein>
<organism evidence="3 4">
    <name type="scientific">Zasmidium cellare ATCC 36951</name>
    <dbReference type="NCBI Taxonomy" id="1080233"/>
    <lineage>
        <taxon>Eukaryota</taxon>
        <taxon>Fungi</taxon>
        <taxon>Dikarya</taxon>
        <taxon>Ascomycota</taxon>
        <taxon>Pezizomycotina</taxon>
        <taxon>Dothideomycetes</taxon>
        <taxon>Dothideomycetidae</taxon>
        <taxon>Mycosphaerellales</taxon>
        <taxon>Mycosphaerellaceae</taxon>
        <taxon>Zasmidium</taxon>
    </lineage>
</organism>
<dbReference type="RefSeq" id="XP_033673744.1">
    <property type="nucleotide sequence ID" value="XM_033811225.1"/>
</dbReference>
<feature type="region of interest" description="Disordered" evidence="1">
    <location>
        <begin position="789"/>
        <end position="813"/>
    </location>
</feature>
<feature type="compositionally biased region" description="Low complexity" evidence="1">
    <location>
        <begin position="901"/>
        <end position="914"/>
    </location>
</feature>
<name>A0A6A6D110_ZASCE</name>
<evidence type="ECO:0008006" key="5">
    <source>
        <dbReference type="Google" id="ProtNLM"/>
    </source>
</evidence>
<keyword evidence="2" id="KW-0812">Transmembrane</keyword>
<feature type="region of interest" description="Disordered" evidence="1">
    <location>
        <begin position="52"/>
        <end position="89"/>
    </location>
</feature>
<feature type="compositionally biased region" description="Pro residues" evidence="1">
    <location>
        <begin position="618"/>
        <end position="629"/>
    </location>
</feature>
<accession>A0A6A6D110</accession>
<proteinExistence type="predicted"/>
<feature type="region of interest" description="Disordered" evidence="1">
    <location>
        <begin position="495"/>
        <end position="541"/>
    </location>
</feature>
<feature type="compositionally biased region" description="Polar residues" evidence="1">
    <location>
        <begin position="789"/>
        <end position="798"/>
    </location>
</feature>
<dbReference type="OrthoDB" id="10259622at2759"/>
<sequence length="1135" mass="122246">MHSFSGSTRRKSSQRNKRSRGAGKLTVDTKCASLGKTVPAESRVQGLTFVSFEESRARKKAHAQQAASRSKAEEPSYIEPNRKRSLPPPISPAQLNLGSAAILKDGPAISASRIQKSAQGSLTLPPLHSRIKGLRPSPLDLNKDISPSDRAITIGIALSPSTVSNYTKSPSPILPRSSPIETRYIKDPKTGQEIATPRIVITPAKEHFSPLEIFHTTGYRPASSMYSRYTTGAPRSAQDGKTPPVPPLPLFVSAKSATVHNSRVSATTVFEEDVQPGTVSLEAPIATRSQDIDESRAVVRESKALTAGLPTPRRSKGWWNIITSPFSARTPTFWRSPPLREEYADPILSDAASMGASDPHSGVIFTHRSPEDTALRSAPASGVDVPGKEELTRRIPKRSDTAPGAIDPDSSVINIYRIPSTGEAAAYYNPNRHFPSLCLQSRSVDGDLAGWSPSHSVFIPIRVSKSPKEIGRSAFSPDTTMSMDDEAAARRFTAAGRKESDAPVPESQDSKPKGVPTGMAMFSTPSEDELKSAGLSRAPPQRGFTQATMDTMMSPLSATPVVEDAHVATMMGPQSSRGEQREVEVEPAPTPSQYGLGYATLGAATISHREETRELKPEPPVLEKPPQRPPHTRQDSHGLGISDGERELFPPPQMLSEKPRLGTDKFGQLTIRSGEAQGPTEPWYRRFFWFLAFAGAALLALLVVLMVIFIPQRHHDMSVQAAWVNLTGFPPLVTGISTIIQPNKTESRDTCVQPSGMWSCAAPPLTEKSAGGLPNFRLEIRFRNGTLPNNETALAQQSNRKRSQQTSRLHRFTKRGSSPWTSYLYTPSPSPPSEADQVFLGRTTDNITAAPYNGEQTPFYISLLDPIALPNAASPANVHKRTDASNFSYPYPTPASDPTDKNNNPNPKNASTAPADKIPQPALLPNGQPLPQTLYPLVTAQPLRLYNRGLGTEHYAFYTYFARTLYTANLTSPLSSNSTLQFSSNVPLANATAVCTFAQTRLHVQIWTRRSSVTALPSSVGNGSVEAKNSSANDMVPPGSFPYPVTVSLDRHGGTAAEKGVFCYGVDGEGRVVGEQKVWVEEDRGVGGVLVNAAGVPGGGNRTDVVTKRGDGDGDDGAGVDGGSGGCGCVWQNWG</sequence>
<evidence type="ECO:0000256" key="2">
    <source>
        <dbReference type="SAM" id="Phobius"/>
    </source>
</evidence>
<gene>
    <name evidence="3" type="ORF">M409DRAFT_49374</name>
</gene>
<dbReference type="EMBL" id="ML993580">
    <property type="protein sequence ID" value="KAF2172855.1"/>
    <property type="molecule type" value="Genomic_DNA"/>
</dbReference>
<feature type="region of interest" description="Disordered" evidence="1">
    <location>
        <begin position="571"/>
        <end position="596"/>
    </location>
</feature>
<keyword evidence="4" id="KW-1185">Reference proteome</keyword>
<feature type="transmembrane region" description="Helical" evidence="2">
    <location>
        <begin position="687"/>
        <end position="710"/>
    </location>
</feature>
<feature type="region of interest" description="Disordered" evidence="1">
    <location>
        <begin position="1"/>
        <end position="38"/>
    </location>
</feature>
<keyword evidence="2" id="KW-0472">Membrane</keyword>
<dbReference type="Proteomes" id="UP000799537">
    <property type="component" value="Unassembled WGS sequence"/>
</dbReference>
<feature type="region of interest" description="Disordered" evidence="1">
    <location>
        <begin position="609"/>
        <end position="662"/>
    </location>
</feature>
<feature type="region of interest" description="Disordered" evidence="1">
    <location>
        <begin position="884"/>
        <end position="926"/>
    </location>
</feature>
<feature type="compositionally biased region" description="Basic residues" evidence="1">
    <location>
        <begin position="8"/>
        <end position="21"/>
    </location>
</feature>
<reference evidence="3" key="1">
    <citation type="journal article" date="2020" name="Stud. Mycol.">
        <title>101 Dothideomycetes genomes: a test case for predicting lifestyles and emergence of pathogens.</title>
        <authorList>
            <person name="Haridas S."/>
            <person name="Albert R."/>
            <person name="Binder M."/>
            <person name="Bloem J."/>
            <person name="Labutti K."/>
            <person name="Salamov A."/>
            <person name="Andreopoulos B."/>
            <person name="Baker S."/>
            <person name="Barry K."/>
            <person name="Bills G."/>
            <person name="Bluhm B."/>
            <person name="Cannon C."/>
            <person name="Castanera R."/>
            <person name="Culley D."/>
            <person name="Daum C."/>
            <person name="Ezra D."/>
            <person name="Gonzalez J."/>
            <person name="Henrissat B."/>
            <person name="Kuo A."/>
            <person name="Liang C."/>
            <person name="Lipzen A."/>
            <person name="Lutzoni F."/>
            <person name="Magnuson J."/>
            <person name="Mondo S."/>
            <person name="Nolan M."/>
            <person name="Ohm R."/>
            <person name="Pangilinan J."/>
            <person name="Park H.-J."/>
            <person name="Ramirez L."/>
            <person name="Alfaro M."/>
            <person name="Sun H."/>
            <person name="Tritt A."/>
            <person name="Yoshinaga Y."/>
            <person name="Zwiers L.-H."/>
            <person name="Turgeon B."/>
            <person name="Goodwin S."/>
            <person name="Spatafora J."/>
            <person name="Crous P."/>
            <person name="Grigoriev I."/>
        </authorList>
    </citation>
    <scope>NUCLEOTIDE SEQUENCE</scope>
    <source>
        <strain evidence="3">ATCC 36951</strain>
    </source>
</reference>
<dbReference type="GeneID" id="54564497"/>
<evidence type="ECO:0000313" key="4">
    <source>
        <dbReference type="Proteomes" id="UP000799537"/>
    </source>
</evidence>
<dbReference type="AlphaFoldDB" id="A0A6A6D110"/>
<feature type="transmembrane region" description="Helical" evidence="2">
    <location>
        <begin position="722"/>
        <end position="740"/>
    </location>
</feature>